<accession>X6LEZ7</accession>
<dbReference type="OrthoDB" id="418349at2759"/>
<comment type="caution">
    <text evidence="1">The sequence shown here is derived from an EMBL/GenBank/DDBJ whole genome shotgun (WGS) entry which is preliminary data.</text>
</comment>
<gene>
    <name evidence="1" type="ORF">RFI_37561</name>
</gene>
<feature type="non-terminal residue" evidence="1">
    <location>
        <position position="199"/>
    </location>
</feature>
<protein>
    <submittedName>
        <fullName evidence="1">Uncharacterized protein</fullName>
    </submittedName>
</protein>
<sequence>MVKHVKHYRVHVLKPLKEMKKNSMSCSINCHNTEENMCFLVLIVIWKRQEHIKYACNCIPKHWDLQIEILLLGYTINTYQYNWNRNDVHAQYTHLLEFEHPIIKKQITHCPMPAIWCVLQKHKTSEDNLFWKSSALIMVSLVINVHSSLQAVFRFSLQLKKTTMYHKKNDKERLHKGIHCSVDTVVNSEPIKRQTALDE</sequence>
<evidence type="ECO:0000313" key="1">
    <source>
        <dbReference type="EMBL" id="ETN99905.1"/>
    </source>
</evidence>
<dbReference type="Proteomes" id="UP000023152">
    <property type="component" value="Unassembled WGS sequence"/>
</dbReference>
<keyword evidence="2" id="KW-1185">Reference proteome</keyword>
<evidence type="ECO:0000313" key="2">
    <source>
        <dbReference type="Proteomes" id="UP000023152"/>
    </source>
</evidence>
<name>X6LEZ7_RETFI</name>
<dbReference type="EMBL" id="ASPP01042551">
    <property type="protein sequence ID" value="ETN99905.1"/>
    <property type="molecule type" value="Genomic_DNA"/>
</dbReference>
<reference evidence="1 2" key="1">
    <citation type="journal article" date="2013" name="Curr. Biol.">
        <title>The Genome of the Foraminiferan Reticulomyxa filosa.</title>
        <authorList>
            <person name="Glockner G."/>
            <person name="Hulsmann N."/>
            <person name="Schleicher M."/>
            <person name="Noegel A.A."/>
            <person name="Eichinger L."/>
            <person name="Gallinger C."/>
            <person name="Pawlowski J."/>
            <person name="Sierra R."/>
            <person name="Euteneuer U."/>
            <person name="Pillet L."/>
            <person name="Moustafa A."/>
            <person name="Platzer M."/>
            <person name="Groth M."/>
            <person name="Szafranski K."/>
            <person name="Schliwa M."/>
        </authorList>
    </citation>
    <scope>NUCLEOTIDE SEQUENCE [LARGE SCALE GENOMIC DNA]</scope>
</reference>
<organism evidence="1 2">
    <name type="scientific">Reticulomyxa filosa</name>
    <dbReference type="NCBI Taxonomy" id="46433"/>
    <lineage>
        <taxon>Eukaryota</taxon>
        <taxon>Sar</taxon>
        <taxon>Rhizaria</taxon>
        <taxon>Retaria</taxon>
        <taxon>Foraminifera</taxon>
        <taxon>Monothalamids</taxon>
        <taxon>Reticulomyxidae</taxon>
        <taxon>Reticulomyxa</taxon>
    </lineage>
</organism>
<dbReference type="AlphaFoldDB" id="X6LEZ7"/>
<proteinExistence type="predicted"/>